<keyword evidence="10" id="KW-1185">Reference proteome</keyword>
<sequence>MGAIDKTNTTDRETWRSWIWRQQISGEFGTGFRGGPSLSIMGDTSQSLSDYDLPHLIMTYTALLSLAILRDGFSQLDRSGLIKFLHASQLPDGSFSPVPGSTEADIRPLYCAFSICHMLNDWSGIDVRAAISYIQRCRTYEGGYSQSPDQEASGGTTYCAIAALALLPLAIRSTTALTPFELKQTLRWLALMQEPTDAGGFKGRTEKTADACYSFWCGATLENLNAGHLVDPDANARFISSCQFKYGGIAKAPNHPPDPLHTYMSLASLAIYPPTGVAEPDAWVLQKMDPALNASRDTAEWAREKIRATE</sequence>
<dbReference type="GO" id="GO:0005953">
    <property type="term" value="C:CAAX-protein geranylgeranyltransferase complex"/>
    <property type="evidence" value="ECO:0007669"/>
    <property type="project" value="TreeGrafter"/>
</dbReference>
<dbReference type="GO" id="GO:0046872">
    <property type="term" value="F:metal ion binding"/>
    <property type="evidence" value="ECO:0007669"/>
    <property type="project" value="UniProtKB-KW"/>
</dbReference>
<organism evidence="9 10">
    <name type="scientific">Botryobasidium botryosum (strain FD-172 SS1)</name>
    <dbReference type="NCBI Taxonomy" id="930990"/>
    <lineage>
        <taxon>Eukaryota</taxon>
        <taxon>Fungi</taxon>
        <taxon>Dikarya</taxon>
        <taxon>Basidiomycota</taxon>
        <taxon>Agaricomycotina</taxon>
        <taxon>Agaricomycetes</taxon>
        <taxon>Cantharellales</taxon>
        <taxon>Botryobasidiaceae</taxon>
        <taxon>Botryobasidium</taxon>
    </lineage>
</organism>
<dbReference type="PANTHER" id="PTHR11774:SF4">
    <property type="entry name" value="GERANYLGERANYL TRANSFERASE TYPE-1 SUBUNIT BETA"/>
    <property type="match status" value="1"/>
</dbReference>
<name>A0A067M923_BOTB1</name>
<keyword evidence="5" id="KW-0479">Metal-binding</keyword>
<evidence type="ECO:0000313" key="9">
    <source>
        <dbReference type="EMBL" id="KDQ08317.1"/>
    </source>
</evidence>
<keyword evidence="4" id="KW-0808">Transferase</keyword>
<feature type="domain" description="Prenyltransferase alpha-alpha toroid" evidence="8">
    <location>
        <begin position="6"/>
        <end position="293"/>
    </location>
</feature>
<dbReference type="GO" id="GO:0004662">
    <property type="term" value="F:CAAX-protein geranylgeranyltransferase activity"/>
    <property type="evidence" value="ECO:0007669"/>
    <property type="project" value="TreeGrafter"/>
</dbReference>
<dbReference type="PANTHER" id="PTHR11774">
    <property type="entry name" value="GERANYLGERANYL TRANSFERASE TYPE BETA SUBUNIT"/>
    <property type="match status" value="1"/>
</dbReference>
<dbReference type="AlphaFoldDB" id="A0A067M923"/>
<evidence type="ECO:0000256" key="7">
    <source>
        <dbReference type="ARBA" id="ARBA00022833"/>
    </source>
</evidence>
<accession>A0A067M923</accession>
<keyword evidence="7" id="KW-0862">Zinc</keyword>
<reference evidence="10" key="1">
    <citation type="journal article" date="2014" name="Proc. Natl. Acad. Sci. U.S.A.">
        <title>Extensive sampling of basidiomycete genomes demonstrates inadequacy of the white-rot/brown-rot paradigm for wood decay fungi.</title>
        <authorList>
            <person name="Riley R."/>
            <person name="Salamov A.A."/>
            <person name="Brown D.W."/>
            <person name="Nagy L.G."/>
            <person name="Floudas D."/>
            <person name="Held B.W."/>
            <person name="Levasseur A."/>
            <person name="Lombard V."/>
            <person name="Morin E."/>
            <person name="Otillar R."/>
            <person name="Lindquist E.A."/>
            <person name="Sun H."/>
            <person name="LaButti K.M."/>
            <person name="Schmutz J."/>
            <person name="Jabbour D."/>
            <person name="Luo H."/>
            <person name="Baker S.E."/>
            <person name="Pisabarro A.G."/>
            <person name="Walton J.D."/>
            <person name="Blanchette R.A."/>
            <person name="Henrissat B."/>
            <person name="Martin F."/>
            <person name="Cullen D."/>
            <person name="Hibbett D.S."/>
            <person name="Grigoriev I.V."/>
        </authorList>
    </citation>
    <scope>NUCLEOTIDE SEQUENCE [LARGE SCALE GENOMIC DNA]</scope>
    <source>
        <strain evidence="10">FD-172 SS1</strain>
    </source>
</reference>
<evidence type="ECO:0000259" key="8">
    <source>
        <dbReference type="Pfam" id="PF00432"/>
    </source>
</evidence>
<evidence type="ECO:0000256" key="6">
    <source>
        <dbReference type="ARBA" id="ARBA00022737"/>
    </source>
</evidence>
<protein>
    <recommendedName>
        <fullName evidence="8">Prenyltransferase alpha-alpha toroid domain-containing protein</fullName>
    </recommendedName>
</protein>
<dbReference type="STRING" id="930990.A0A067M923"/>
<keyword evidence="6" id="KW-0677">Repeat</keyword>
<comment type="cofactor">
    <cofactor evidence="1">
        <name>Zn(2+)</name>
        <dbReference type="ChEBI" id="CHEBI:29105"/>
    </cofactor>
</comment>
<gene>
    <name evidence="9" type="ORF">BOTBODRAFT_38012</name>
</gene>
<dbReference type="InterPro" id="IPR008930">
    <property type="entry name" value="Terpenoid_cyclase/PrenylTrfase"/>
</dbReference>
<dbReference type="Gene3D" id="1.50.10.20">
    <property type="match status" value="1"/>
</dbReference>
<dbReference type="FunCoup" id="A0A067M923">
    <property type="interactions" value="271"/>
</dbReference>
<dbReference type="InterPro" id="IPR045089">
    <property type="entry name" value="PGGT1B-like"/>
</dbReference>
<dbReference type="SUPFAM" id="SSF48239">
    <property type="entry name" value="Terpenoid cyclases/Protein prenyltransferases"/>
    <property type="match status" value="1"/>
</dbReference>
<evidence type="ECO:0000256" key="4">
    <source>
        <dbReference type="ARBA" id="ARBA00022679"/>
    </source>
</evidence>
<dbReference type="InterPro" id="IPR001330">
    <property type="entry name" value="Prenyltrans"/>
</dbReference>
<evidence type="ECO:0000313" key="10">
    <source>
        <dbReference type="Proteomes" id="UP000027195"/>
    </source>
</evidence>
<dbReference type="InParanoid" id="A0A067M923"/>
<dbReference type="HOGENOM" id="CLU_028946_2_2_1"/>
<dbReference type="Proteomes" id="UP000027195">
    <property type="component" value="Unassembled WGS sequence"/>
</dbReference>
<dbReference type="Pfam" id="PF00432">
    <property type="entry name" value="Prenyltrans"/>
    <property type="match status" value="1"/>
</dbReference>
<dbReference type="EMBL" id="KL198092">
    <property type="protein sequence ID" value="KDQ08317.1"/>
    <property type="molecule type" value="Genomic_DNA"/>
</dbReference>
<dbReference type="OrthoDB" id="24893at2759"/>
<comment type="similarity">
    <text evidence="2">Belongs to the protein prenyltransferase subunit beta family.</text>
</comment>
<evidence type="ECO:0000256" key="1">
    <source>
        <dbReference type="ARBA" id="ARBA00001947"/>
    </source>
</evidence>
<keyword evidence="3" id="KW-0637">Prenyltransferase</keyword>
<evidence type="ECO:0000256" key="3">
    <source>
        <dbReference type="ARBA" id="ARBA00022602"/>
    </source>
</evidence>
<evidence type="ECO:0000256" key="2">
    <source>
        <dbReference type="ARBA" id="ARBA00010497"/>
    </source>
</evidence>
<proteinExistence type="inferred from homology"/>
<evidence type="ECO:0000256" key="5">
    <source>
        <dbReference type="ARBA" id="ARBA00022723"/>
    </source>
</evidence>